<dbReference type="Gene3D" id="3.40.50.300">
    <property type="entry name" value="P-loop containing nucleotide triphosphate hydrolases"/>
    <property type="match status" value="1"/>
</dbReference>
<dbReference type="InterPro" id="IPR011990">
    <property type="entry name" value="TPR-like_helical_dom_sf"/>
</dbReference>
<evidence type="ECO:0000313" key="2">
    <source>
        <dbReference type="EMBL" id="SVC47104.1"/>
    </source>
</evidence>
<dbReference type="GO" id="GO:0008476">
    <property type="term" value="F:protein-tyrosine sulfotransferase activity"/>
    <property type="evidence" value="ECO:0007669"/>
    <property type="project" value="InterPro"/>
</dbReference>
<dbReference type="EMBL" id="UINC01093023">
    <property type="protein sequence ID" value="SVC47104.1"/>
    <property type="molecule type" value="Genomic_DNA"/>
</dbReference>
<dbReference type="AlphaFoldDB" id="A0A382MDS8"/>
<feature type="non-terminal residue" evidence="2">
    <location>
        <position position="385"/>
    </location>
</feature>
<evidence type="ECO:0000256" key="1">
    <source>
        <dbReference type="ARBA" id="ARBA00022679"/>
    </source>
</evidence>
<accession>A0A382MDS8</accession>
<name>A0A382MDS8_9ZZZZ</name>
<feature type="non-terminal residue" evidence="2">
    <location>
        <position position="1"/>
    </location>
</feature>
<dbReference type="PANTHER" id="PTHR12788:SF10">
    <property type="entry name" value="PROTEIN-TYROSINE SULFOTRANSFERASE"/>
    <property type="match status" value="1"/>
</dbReference>
<keyword evidence="1" id="KW-0808">Transferase</keyword>
<dbReference type="Pfam" id="PF13469">
    <property type="entry name" value="Sulfotransfer_3"/>
    <property type="match status" value="1"/>
</dbReference>
<dbReference type="InterPro" id="IPR026634">
    <property type="entry name" value="TPST-like"/>
</dbReference>
<sequence length="385" mass="44759">AFRIRPDYAYAYQNSMEVLEQLNKLDDLSECIEKAKVSLEQVPPDIKYYEAKLLSRKNDHLKALEILETFEVAEISKIRRPGFLELKAKCFQKIQEFDRSYDYFKQMNACIQKSTEFQNYNPDQYFTECTLQLAQIKSSSFTIAKPQPRSQSGTDPVFLVGFPRSGTTLLDTILSCHSRIEVIEEKPMLQMAKSLINAKLGASNLVILETLSFEVVDEAKQVYFKELEKHIESGGFNNLIIDKFPLNILQIPLIKKLFPETKFIFSVRHPLDAILSCWMQNFKLNEAMVNMVDLDRIVDLYCIALETLKSSQTRYGLEVHRVKYENLVIDLQTETTPLLEFLGLDWEAQLENYRDTAFKRGRIDTPSYSQIVQPLYKDASYRWKN</sequence>
<dbReference type="Gene3D" id="1.25.40.10">
    <property type="entry name" value="Tetratricopeptide repeat domain"/>
    <property type="match status" value="1"/>
</dbReference>
<gene>
    <name evidence="2" type="ORF">METZ01_LOCUS299958</name>
</gene>
<dbReference type="InterPro" id="IPR027417">
    <property type="entry name" value="P-loop_NTPase"/>
</dbReference>
<dbReference type="SUPFAM" id="SSF52540">
    <property type="entry name" value="P-loop containing nucleoside triphosphate hydrolases"/>
    <property type="match status" value="1"/>
</dbReference>
<evidence type="ECO:0008006" key="3">
    <source>
        <dbReference type="Google" id="ProtNLM"/>
    </source>
</evidence>
<organism evidence="2">
    <name type="scientific">marine metagenome</name>
    <dbReference type="NCBI Taxonomy" id="408172"/>
    <lineage>
        <taxon>unclassified sequences</taxon>
        <taxon>metagenomes</taxon>
        <taxon>ecological metagenomes</taxon>
    </lineage>
</organism>
<dbReference type="GO" id="GO:0005794">
    <property type="term" value="C:Golgi apparatus"/>
    <property type="evidence" value="ECO:0007669"/>
    <property type="project" value="UniProtKB-ARBA"/>
</dbReference>
<proteinExistence type="predicted"/>
<reference evidence="2" key="1">
    <citation type="submission" date="2018-05" db="EMBL/GenBank/DDBJ databases">
        <authorList>
            <person name="Lanie J.A."/>
            <person name="Ng W.-L."/>
            <person name="Kazmierczak K.M."/>
            <person name="Andrzejewski T.M."/>
            <person name="Davidsen T.M."/>
            <person name="Wayne K.J."/>
            <person name="Tettelin H."/>
            <person name="Glass J.I."/>
            <person name="Rusch D."/>
            <person name="Podicherti R."/>
            <person name="Tsui H.-C.T."/>
            <person name="Winkler M.E."/>
        </authorList>
    </citation>
    <scope>NUCLEOTIDE SEQUENCE</scope>
</reference>
<dbReference type="SUPFAM" id="SSF48452">
    <property type="entry name" value="TPR-like"/>
    <property type="match status" value="1"/>
</dbReference>
<dbReference type="PANTHER" id="PTHR12788">
    <property type="entry name" value="PROTEIN-TYROSINE SULFOTRANSFERASE 2"/>
    <property type="match status" value="1"/>
</dbReference>
<protein>
    <recommendedName>
        <fullName evidence="3">Sulfotransferase domain-containing protein</fullName>
    </recommendedName>
</protein>